<keyword evidence="4" id="KW-0472">Membrane</keyword>
<keyword evidence="3" id="KW-1133">Transmembrane helix</keyword>
<evidence type="ECO:0000313" key="5">
    <source>
        <dbReference type="EMBL" id="CAB4005300.1"/>
    </source>
</evidence>
<comment type="caution">
    <text evidence="5">The sequence shown here is derived from an EMBL/GenBank/DDBJ whole genome shotgun (WGS) entry which is preliminary data.</text>
</comment>
<dbReference type="Pfam" id="PF00001">
    <property type="entry name" value="7tm_1"/>
    <property type="match status" value="1"/>
</dbReference>
<protein>
    <submittedName>
        <fullName evidence="5">Melatonin receptor type 1A-like</fullName>
    </submittedName>
</protein>
<evidence type="ECO:0000313" key="6">
    <source>
        <dbReference type="Proteomes" id="UP001152795"/>
    </source>
</evidence>
<reference evidence="5" key="1">
    <citation type="submission" date="2020-04" db="EMBL/GenBank/DDBJ databases">
        <authorList>
            <person name="Alioto T."/>
            <person name="Alioto T."/>
            <person name="Gomez Garrido J."/>
        </authorList>
    </citation>
    <scope>NUCLEOTIDE SEQUENCE</scope>
    <source>
        <strain evidence="5">A484AB</strain>
    </source>
</reference>
<dbReference type="PANTHER" id="PTHR45698">
    <property type="entry name" value="TRACE AMINE-ASSOCIATED RECEPTOR 19N-RELATED"/>
    <property type="match status" value="1"/>
</dbReference>
<evidence type="ECO:0000256" key="2">
    <source>
        <dbReference type="ARBA" id="ARBA00022692"/>
    </source>
</evidence>
<evidence type="ECO:0000256" key="3">
    <source>
        <dbReference type="ARBA" id="ARBA00022989"/>
    </source>
</evidence>
<keyword evidence="6" id="KW-1185">Reference proteome</keyword>
<dbReference type="PROSITE" id="PS50262">
    <property type="entry name" value="G_PROTEIN_RECEP_F1_2"/>
    <property type="match status" value="1"/>
</dbReference>
<dbReference type="Gene3D" id="1.20.1070.10">
    <property type="entry name" value="Rhodopsin 7-helix transmembrane proteins"/>
    <property type="match status" value="1"/>
</dbReference>
<dbReference type="AlphaFoldDB" id="A0A7D9IDV4"/>
<dbReference type="EMBL" id="CACRXK020005156">
    <property type="protein sequence ID" value="CAB4005300.1"/>
    <property type="molecule type" value="Genomic_DNA"/>
</dbReference>
<accession>A0A7D9IDV4</accession>
<dbReference type="GO" id="GO:0004930">
    <property type="term" value="F:G protein-coupled receptor activity"/>
    <property type="evidence" value="ECO:0007669"/>
    <property type="project" value="InterPro"/>
</dbReference>
<comment type="subcellular location">
    <subcellularLocation>
        <location evidence="1">Membrane</location>
    </subcellularLocation>
</comment>
<proteinExistence type="predicted"/>
<keyword evidence="5" id="KW-0675">Receptor</keyword>
<gene>
    <name evidence="5" type="ORF">PACLA_8A070102</name>
</gene>
<dbReference type="PANTHER" id="PTHR45698:SF1">
    <property type="entry name" value="TRACE AMINE-ASSOCIATED RECEPTOR 13C-LIKE"/>
    <property type="match status" value="1"/>
</dbReference>
<dbReference type="OrthoDB" id="5965524at2759"/>
<dbReference type="SUPFAM" id="SSF81321">
    <property type="entry name" value="Family A G protein-coupled receptor-like"/>
    <property type="match status" value="1"/>
</dbReference>
<dbReference type="Proteomes" id="UP001152795">
    <property type="component" value="Unassembled WGS sequence"/>
</dbReference>
<evidence type="ECO:0000256" key="1">
    <source>
        <dbReference type="ARBA" id="ARBA00004370"/>
    </source>
</evidence>
<dbReference type="InterPro" id="IPR000276">
    <property type="entry name" value="GPCR_Rhodpsn"/>
</dbReference>
<keyword evidence="2" id="KW-0812">Transmembrane</keyword>
<name>A0A7D9IDV4_PARCT</name>
<evidence type="ECO:0000256" key="4">
    <source>
        <dbReference type="ARBA" id="ARBA00023136"/>
    </source>
</evidence>
<dbReference type="CDD" id="cd00637">
    <property type="entry name" value="7tm_classA_rhodopsin-like"/>
    <property type="match status" value="1"/>
</dbReference>
<dbReference type="PRINTS" id="PR00237">
    <property type="entry name" value="GPCRRHODOPSN"/>
</dbReference>
<sequence>MFNGNTWFTFLIFTLIVVVALLGNSLVIYVLVVRRKKFLNKPYSVFILNLAIVDFLTAIFLIVSRFLYLPETPTYNDTAAEVFCQTIWSGRFAFDMGYISVYTCVALTIERWFAVVKPNKYRSAKTRHAVYAVILVWFCGPAVNCTTYFRIKYNVEEKKCVWRTIPFAEEELPWIALAVQSIIPYTTMVVLYSHIYYTLKKLPRLTSNRDIQLRRITVVALLACSALILGWVPGRVTFMLTKFGHLDPNGSIHFTCVMITFLNSCVNPFLYGIYSPAFRAEYKKVFHYYYRKTVTVFRHSHVKPTPDQVQGNSLSEKAVSTLEQGKASSLSVKAEYNEGYAFTVKSASEQGNSIALMPVPNLARIPNDESAKVAPKESYMECSL</sequence>
<dbReference type="InterPro" id="IPR017452">
    <property type="entry name" value="GPCR_Rhodpsn_7TM"/>
</dbReference>
<dbReference type="GO" id="GO:0016020">
    <property type="term" value="C:membrane"/>
    <property type="evidence" value="ECO:0007669"/>
    <property type="project" value="UniProtKB-SubCell"/>
</dbReference>
<organism evidence="5 6">
    <name type="scientific">Paramuricea clavata</name>
    <name type="common">Red gorgonian</name>
    <name type="synonym">Violescent sea-whip</name>
    <dbReference type="NCBI Taxonomy" id="317549"/>
    <lineage>
        <taxon>Eukaryota</taxon>
        <taxon>Metazoa</taxon>
        <taxon>Cnidaria</taxon>
        <taxon>Anthozoa</taxon>
        <taxon>Octocorallia</taxon>
        <taxon>Malacalcyonacea</taxon>
        <taxon>Plexauridae</taxon>
        <taxon>Paramuricea</taxon>
    </lineage>
</organism>